<evidence type="ECO:0000313" key="2">
    <source>
        <dbReference type="EMBL" id="MFD0872278.1"/>
    </source>
</evidence>
<organism evidence="2 3">
    <name type="scientific">Paenibacillus residui</name>
    <dbReference type="NCBI Taxonomy" id="629724"/>
    <lineage>
        <taxon>Bacteria</taxon>
        <taxon>Bacillati</taxon>
        <taxon>Bacillota</taxon>
        <taxon>Bacilli</taxon>
        <taxon>Bacillales</taxon>
        <taxon>Paenibacillaceae</taxon>
        <taxon>Paenibacillus</taxon>
    </lineage>
</organism>
<evidence type="ECO:0000259" key="1">
    <source>
        <dbReference type="Pfam" id="PF00248"/>
    </source>
</evidence>
<dbReference type="InterPro" id="IPR053135">
    <property type="entry name" value="AKR2_Oxidoreductase"/>
</dbReference>
<dbReference type="SUPFAM" id="SSF51430">
    <property type="entry name" value="NAD(P)-linked oxidoreductase"/>
    <property type="match status" value="1"/>
</dbReference>
<dbReference type="InterPro" id="IPR036812">
    <property type="entry name" value="NAD(P)_OxRdtase_dom_sf"/>
</dbReference>
<dbReference type="Pfam" id="PF00248">
    <property type="entry name" value="Aldo_ket_red"/>
    <property type="match status" value="1"/>
</dbReference>
<dbReference type="PANTHER" id="PTHR43312:SF1">
    <property type="entry name" value="NADP-DEPENDENT OXIDOREDUCTASE DOMAIN-CONTAINING PROTEIN"/>
    <property type="match status" value="1"/>
</dbReference>
<accession>A0ABW3DH18</accession>
<dbReference type="PANTHER" id="PTHR43312">
    <property type="entry name" value="D-THREO-ALDOSE 1-DEHYDROGENASE"/>
    <property type="match status" value="1"/>
</dbReference>
<reference evidence="3" key="1">
    <citation type="journal article" date="2019" name="Int. J. Syst. Evol. Microbiol.">
        <title>The Global Catalogue of Microorganisms (GCM) 10K type strain sequencing project: providing services to taxonomists for standard genome sequencing and annotation.</title>
        <authorList>
            <consortium name="The Broad Institute Genomics Platform"/>
            <consortium name="The Broad Institute Genome Sequencing Center for Infectious Disease"/>
            <person name="Wu L."/>
            <person name="Ma J."/>
        </authorList>
    </citation>
    <scope>NUCLEOTIDE SEQUENCE [LARGE SCALE GENOMIC DNA]</scope>
    <source>
        <strain evidence="3">CCUG 57263</strain>
    </source>
</reference>
<name>A0ABW3DH18_9BACL</name>
<comment type="caution">
    <text evidence="2">The sequence shown here is derived from an EMBL/GenBank/DDBJ whole genome shotgun (WGS) entry which is preliminary data.</text>
</comment>
<protein>
    <submittedName>
        <fullName evidence="2">Aldo/keto reductase</fullName>
    </submittedName>
</protein>
<proteinExistence type="predicted"/>
<evidence type="ECO:0000313" key="3">
    <source>
        <dbReference type="Proteomes" id="UP001597120"/>
    </source>
</evidence>
<dbReference type="EMBL" id="JBHTIU010000106">
    <property type="protein sequence ID" value="MFD0872278.1"/>
    <property type="molecule type" value="Genomic_DNA"/>
</dbReference>
<feature type="domain" description="NADP-dependent oxidoreductase" evidence="1">
    <location>
        <begin position="11"/>
        <end position="286"/>
    </location>
</feature>
<dbReference type="InterPro" id="IPR023210">
    <property type="entry name" value="NADP_OxRdtase_dom"/>
</dbReference>
<dbReference type="CDD" id="cd19097">
    <property type="entry name" value="AKR_unchar"/>
    <property type="match status" value="1"/>
</dbReference>
<dbReference type="Gene3D" id="3.20.20.100">
    <property type="entry name" value="NADP-dependent oxidoreductase domain"/>
    <property type="match status" value="1"/>
</dbReference>
<keyword evidence="3" id="KW-1185">Reference proteome</keyword>
<dbReference type="Proteomes" id="UP001597120">
    <property type="component" value="Unassembled WGS sequence"/>
</dbReference>
<gene>
    <name evidence="2" type="ORF">ACFQ03_24455</name>
</gene>
<sequence>MRPTAERKISKLTLGTVQLGIPYGINNREGMLTEEQGLRLLELAWSEGITSFDTAAGYGRAEALLGRFSRGKSPFIITKLKTGVGGRIDPDKLEQNMRKEAIDSLKLLGVSSIPLLMLHNTDVLKEHGDAIEAGLRSLRKEGLIERAGISVAYNTEEEYSLIGSRLLNDLYEAVQLPMNLLDHRPLRNGWLRKLKERGKLVFVRSVFLQGLILMQPNELGKTMAKAKSPLMELHDLAGKYRFPLPQMAVSFVRDCGSVDSLIIGAETEGQIRENLRLMAGPPLPEELREEILNRFANIDDAVITPHLWAPR</sequence>